<name>A0A9P3FZM2_9APHY</name>
<evidence type="ECO:0008006" key="4">
    <source>
        <dbReference type="Google" id="ProtNLM"/>
    </source>
</evidence>
<accession>A0A9P3FZM2</accession>
<gene>
    <name evidence="2" type="ORF">PsYK624_011420</name>
</gene>
<proteinExistence type="predicted"/>
<dbReference type="AlphaFoldDB" id="A0A9P3FZM2"/>
<sequence length="109" mass="11095">MVALPRLFASASGLVALALALAHPARPVTPPMAAAILEEKPAGAAAPDTHAMSTLFEDLLIPEERCGCLDCAVEAVGSPSCCTLCNGHGLKDVPDLQDAGPVADGSYRN</sequence>
<evidence type="ECO:0000313" key="3">
    <source>
        <dbReference type="Proteomes" id="UP000703269"/>
    </source>
</evidence>
<feature type="signal peptide" evidence="1">
    <location>
        <begin position="1"/>
        <end position="27"/>
    </location>
</feature>
<comment type="caution">
    <text evidence="2">The sequence shown here is derived from an EMBL/GenBank/DDBJ whole genome shotgun (WGS) entry which is preliminary data.</text>
</comment>
<feature type="chain" id="PRO_5040459103" description="Secreted protein" evidence="1">
    <location>
        <begin position="28"/>
        <end position="109"/>
    </location>
</feature>
<evidence type="ECO:0000256" key="1">
    <source>
        <dbReference type="SAM" id="SignalP"/>
    </source>
</evidence>
<organism evidence="2 3">
    <name type="scientific">Phanerochaete sordida</name>
    <dbReference type="NCBI Taxonomy" id="48140"/>
    <lineage>
        <taxon>Eukaryota</taxon>
        <taxon>Fungi</taxon>
        <taxon>Dikarya</taxon>
        <taxon>Basidiomycota</taxon>
        <taxon>Agaricomycotina</taxon>
        <taxon>Agaricomycetes</taxon>
        <taxon>Polyporales</taxon>
        <taxon>Phanerochaetaceae</taxon>
        <taxon>Phanerochaete</taxon>
    </lineage>
</organism>
<evidence type="ECO:0000313" key="2">
    <source>
        <dbReference type="EMBL" id="GJE85065.1"/>
    </source>
</evidence>
<reference evidence="2 3" key="1">
    <citation type="submission" date="2021-08" db="EMBL/GenBank/DDBJ databases">
        <title>Draft Genome Sequence of Phanerochaete sordida strain YK-624.</title>
        <authorList>
            <person name="Mori T."/>
            <person name="Dohra H."/>
            <person name="Suzuki T."/>
            <person name="Kawagishi H."/>
            <person name="Hirai H."/>
        </authorList>
    </citation>
    <scope>NUCLEOTIDE SEQUENCE [LARGE SCALE GENOMIC DNA]</scope>
    <source>
        <strain evidence="2 3">YK-624</strain>
    </source>
</reference>
<keyword evidence="1" id="KW-0732">Signal</keyword>
<dbReference type="EMBL" id="BPQB01000002">
    <property type="protein sequence ID" value="GJE85065.1"/>
    <property type="molecule type" value="Genomic_DNA"/>
</dbReference>
<protein>
    <recommendedName>
        <fullName evidence="4">Secreted protein</fullName>
    </recommendedName>
</protein>
<dbReference type="Proteomes" id="UP000703269">
    <property type="component" value="Unassembled WGS sequence"/>
</dbReference>
<keyword evidence="3" id="KW-1185">Reference proteome</keyword>